<evidence type="ECO:0000313" key="3">
    <source>
        <dbReference type="Proteomes" id="UP000317365"/>
    </source>
</evidence>
<keyword evidence="2" id="KW-0645">Protease</keyword>
<dbReference type="PANTHER" id="PTHR37486:SF1">
    <property type="entry name" value="STRINGENT STARVATION PROTEIN B"/>
    <property type="match status" value="1"/>
</dbReference>
<dbReference type="NCBIfam" id="NF008769">
    <property type="entry name" value="PRK11798.2-5"/>
    <property type="match status" value="1"/>
</dbReference>
<dbReference type="EMBL" id="CP036282">
    <property type="protein sequence ID" value="QDL55620.1"/>
    <property type="molecule type" value="Genomic_DNA"/>
</dbReference>
<dbReference type="GO" id="GO:0008233">
    <property type="term" value="F:peptidase activity"/>
    <property type="evidence" value="ECO:0007669"/>
    <property type="project" value="UniProtKB-KW"/>
</dbReference>
<proteinExistence type="predicted"/>
<organism evidence="2 3">
    <name type="scientific">Rhodoferax aquaticus</name>
    <dbReference type="NCBI Taxonomy" id="2527691"/>
    <lineage>
        <taxon>Bacteria</taxon>
        <taxon>Pseudomonadati</taxon>
        <taxon>Pseudomonadota</taxon>
        <taxon>Betaproteobacteria</taxon>
        <taxon>Burkholderiales</taxon>
        <taxon>Comamonadaceae</taxon>
        <taxon>Rhodoferax</taxon>
    </lineage>
</organism>
<dbReference type="SUPFAM" id="SSF101738">
    <property type="entry name" value="SspB-like"/>
    <property type="match status" value="1"/>
</dbReference>
<dbReference type="GO" id="GO:0006508">
    <property type="term" value="P:proteolysis"/>
    <property type="evidence" value="ECO:0007669"/>
    <property type="project" value="UniProtKB-KW"/>
</dbReference>
<dbReference type="Pfam" id="PF04386">
    <property type="entry name" value="SspB"/>
    <property type="match status" value="1"/>
</dbReference>
<dbReference type="GO" id="GO:0005840">
    <property type="term" value="C:ribosome"/>
    <property type="evidence" value="ECO:0007669"/>
    <property type="project" value="TreeGrafter"/>
</dbReference>
<accession>A0A515ESI3</accession>
<evidence type="ECO:0000256" key="1">
    <source>
        <dbReference type="SAM" id="MobiDB-lite"/>
    </source>
</evidence>
<dbReference type="GO" id="GO:0005829">
    <property type="term" value="C:cytosol"/>
    <property type="evidence" value="ECO:0007669"/>
    <property type="project" value="TreeGrafter"/>
</dbReference>
<feature type="region of interest" description="Disordered" evidence="1">
    <location>
        <begin position="109"/>
        <end position="158"/>
    </location>
</feature>
<dbReference type="Proteomes" id="UP000317365">
    <property type="component" value="Chromosome"/>
</dbReference>
<dbReference type="KEGG" id="rhg:EXZ61_16375"/>
<dbReference type="InterPro" id="IPR036760">
    <property type="entry name" value="SspB-like_sf"/>
</dbReference>
<feature type="compositionally biased region" description="Basic and acidic residues" evidence="1">
    <location>
        <begin position="114"/>
        <end position="124"/>
    </location>
</feature>
<gene>
    <name evidence="2" type="ORF">EXZ61_16375</name>
</gene>
<reference evidence="3" key="2">
    <citation type="journal article" date="2020" name="Int. J. Syst. Evol. Microbiol.">
        <title>Genomic insights into a novel species Rhodoferax aquaticus sp. nov., isolated from freshwater.</title>
        <authorList>
            <person name="Li T."/>
            <person name="Zhuo Y."/>
            <person name="Jin C.Z."/>
            <person name="Wu X."/>
            <person name="Ko S.R."/>
            <person name="Jin F.J."/>
            <person name="Ahn C.Y."/>
            <person name="Oh H.M."/>
            <person name="Lee H.G."/>
            <person name="Jin L."/>
        </authorList>
    </citation>
    <scope>NUCLEOTIDE SEQUENCE [LARGE SCALE GENOMIC DNA]</scope>
    <source>
        <strain evidence="3">Gr-4</strain>
    </source>
</reference>
<dbReference type="GO" id="GO:0045732">
    <property type="term" value="P:positive regulation of protein catabolic process"/>
    <property type="evidence" value="ECO:0007669"/>
    <property type="project" value="TreeGrafter"/>
</dbReference>
<reference evidence="3" key="1">
    <citation type="submission" date="2019-02" db="EMBL/GenBank/DDBJ databases">
        <title>Complete genome sequence of Rhodoferax sp. Gr-4.</title>
        <authorList>
            <person name="Jin L."/>
        </authorList>
    </citation>
    <scope>NUCLEOTIDE SEQUENCE [LARGE SCALE GENOMIC DNA]</scope>
    <source>
        <strain evidence="3">Gr-4</strain>
    </source>
</reference>
<dbReference type="InterPro" id="IPR007481">
    <property type="entry name" value="SspB"/>
</dbReference>
<protein>
    <submittedName>
        <fullName evidence="2">ClpXP protease specificity-enhancing factor</fullName>
    </submittedName>
</protein>
<name>A0A515ESI3_9BURK</name>
<dbReference type="RefSeq" id="WP_142812775.1">
    <property type="nucleotide sequence ID" value="NZ_CP036282.1"/>
</dbReference>
<evidence type="ECO:0000313" key="2">
    <source>
        <dbReference type="EMBL" id="QDL55620.1"/>
    </source>
</evidence>
<dbReference type="Gene3D" id="2.30.30.220">
    <property type="entry name" value="SspB-like"/>
    <property type="match status" value="1"/>
</dbReference>
<dbReference type="PANTHER" id="PTHR37486">
    <property type="entry name" value="STRINGENT STARVATION PROTEIN B"/>
    <property type="match status" value="1"/>
</dbReference>
<sequence>MPDTPVVGSTRPYLIRALYEWCTDNGFTPFIAVLADETVRVPHEYVKDGEIVLNISFDATSALQLGNDAIEFKGRFGGVARDIVVPIGRVLAIYARENGQGMTFPMAAASTNKSGERRRQEDLKPTTALTSVVKAGADDSGPPRSPTPTPRPSLTRIK</sequence>
<keyword evidence="2" id="KW-0378">Hydrolase</keyword>
<keyword evidence="3" id="KW-1185">Reference proteome</keyword>
<dbReference type="AlphaFoldDB" id="A0A515ESI3"/>